<dbReference type="OrthoDB" id="6697591at2"/>
<comment type="caution">
    <text evidence="2">The sequence shown here is derived from an EMBL/GenBank/DDBJ whole genome shotgun (WGS) entry which is preliminary data.</text>
</comment>
<feature type="domain" description="HTH luxR-type" evidence="1">
    <location>
        <begin position="294"/>
        <end position="351"/>
    </location>
</feature>
<dbReference type="InterPro" id="IPR016032">
    <property type="entry name" value="Sig_transdc_resp-reg_C-effctor"/>
</dbReference>
<organism evidence="2 3">
    <name type="scientific">Teichococcus deserti</name>
    <dbReference type="NCBI Taxonomy" id="1817963"/>
    <lineage>
        <taxon>Bacteria</taxon>
        <taxon>Pseudomonadati</taxon>
        <taxon>Pseudomonadota</taxon>
        <taxon>Alphaproteobacteria</taxon>
        <taxon>Acetobacterales</taxon>
        <taxon>Roseomonadaceae</taxon>
        <taxon>Roseomonas</taxon>
    </lineage>
</organism>
<name>A0A1V2H553_9PROT</name>
<keyword evidence="3" id="KW-1185">Reference proteome</keyword>
<protein>
    <recommendedName>
        <fullName evidence="1">HTH luxR-type domain-containing protein</fullName>
    </recommendedName>
</protein>
<dbReference type="GO" id="GO:0006355">
    <property type="term" value="P:regulation of DNA-templated transcription"/>
    <property type="evidence" value="ECO:0007669"/>
    <property type="project" value="InterPro"/>
</dbReference>
<proteinExistence type="predicted"/>
<dbReference type="AlphaFoldDB" id="A0A1V2H553"/>
<dbReference type="GO" id="GO:0003677">
    <property type="term" value="F:DNA binding"/>
    <property type="evidence" value="ECO:0007669"/>
    <property type="project" value="InterPro"/>
</dbReference>
<evidence type="ECO:0000313" key="3">
    <source>
        <dbReference type="Proteomes" id="UP000188879"/>
    </source>
</evidence>
<dbReference type="RefSeq" id="WP_076957263.1">
    <property type="nucleotide sequence ID" value="NZ_MLCO01000084.1"/>
</dbReference>
<dbReference type="Gene3D" id="1.10.10.10">
    <property type="entry name" value="Winged helix-like DNA-binding domain superfamily/Winged helix DNA-binding domain"/>
    <property type="match status" value="1"/>
</dbReference>
<dbReference type="InterPro" id="IPR000792">
    <property type="entry name" value="Tscrpt_reg_LuxR_C"/>
</dbReference>
<reference evidence="2 3" key="1">
    <citation type="submission" date="2016-10" db="EMBL/GenBank/DDBJ databases">
        <title>Draft Genome sequence of Roseomonas sp. strain M3.</title>
        <authorList>
            <person name="Subhash Y."/>
            <person name="Lee S."/>
        </authorList>
    </citation>
    <scope>NUCLEOTIDE SEQUENCE [LARGE SCALE GENOMIC DNA]</scope>
    <source>
        <strain evidence="2 3">M3</strain>
    </source>
</reference>
<dbReference type="Proteomes" id="UP000188879">
    <property type="component" value="Unassembled WGS sequence"/>
</dbReference>
<dbReference type="EMBL" id="MLCO01000084">
    <property type="protein sequence ID" value="ONG54426.1"/>
    <property type="molecule type" value="Genomic_DNA"/>
</dbReference>
<accession>A0A1V2H553</accession>
<evidence type="ECO:0000313" key="2">
    <source>
        <dbReference type="EMBL" id="ONG54426.1"/>
    </source>
</evidence>
<dbReference type="SMART" id="SM00421">
    <property type="entry name" value="HTH_LUXR"/>
    <property type="match status" value="1"/>
</dbReference>
<sequence length="359" mass="38620">MVEIDALVDRIYESALLPDRWEATLESLRERSASASATLLLLRADTAPRHRGTPLLQPALRQFSEGEAWRSNLRVARLAARGEAGFLLADDCLSERELQNDWVEQTLKRLGLGFQLGMMIPMPTGDFITFTLERWREAGPHPPAMRRFIDTLRPHLARAGLMASRLGLERAQAAVETLQALGLPAAVVAPGERLVAANAGFLQSPAILALARDRIALQGAADAEFRRTLAAATAAGGVASRSLPVRDREGQASVVHLLPLRGAARDLFTGARLLLVVTGIGPLRAPDGALLSSLFDLTAAEIRLVRGLVGGHTLKSIAEQGPVALSTLRTQLVSVFRKTGTARQSELLALIASLSVVQR</sequence>
<dbReference type="SUPFAM" id="SSF46894">
    <property type="entry name" value="C-terminal effector domain of the bipartite response regulators"/>
    <property type="match status" value="1"/>
</dbReference>
<gene>
    <name evidence="2" type="ORF">BKE38_10280</name>
</gene>
<evidence type="ECO:0000259" key="1">
    <source>
        <dbReference type="SMART" id="SM00421"/>
    </source>
</evidence>
<dbReference type="InterPro" id="IPR036388">
    <property type="entry name" value="WH-like_DNA-bd_sf"/>
</dbReference>